<feature type="compositionally biased region" description="Low complexity" evidence="1">
    <location>
        <begin position="71"/>
        <end position="93"/>
    </location>
</feature>
<dbReference type="RefSeq" id="WP_272735187.1">
    <property type="nucleotide sequence ID" value="NZ_CP116942.1"/>
</dbReference>
<feature type="compositionally biased region" description="Basic and acidic residues" evidence="1">
    <location>
        <begin position="1"/>
        <end position="28"/>
    </location>
</feature>
<organism evidence="2 3">
    <name type="scientific">Iamia majanohamensis</name>
    <dbReference type="NCBI Taxonomy" id="467976"/>
    <lineage>
        <taxon>Bacteria</taxon>
        <taxon>Bacillati</taxon>
        <taxon>Actinomycetota</taxon>
        <taxon>Acidimicrobiia</taxon>
        <taxon>Acidimicrobiales</taxon>
        <taxon>Iamiaceae</taxon>
        <taxon>Iamia</taxon>
    </lineage>
</organism>
<gene>
    <name evidence="2" type="ORF">PO878_14235</name>
</gene>
<reference evidence="2" key="1">
    <citation type="submission" date="2023-01" db="EMBL/GenBank/DDBJ databases">
        <title>The diversity of Class Acidimicrobiia in South China Sea sediment environments and the proposal of Iamia marina sp. nov., a novel species of the genus Iamia.</title>
        <authorList>
            <person name="He Y."/>
            <person name="Tian X."/>
        </authorList>
    </citation>
    <scope>NUCLEOTIDE SEQUENCE</scope>
    <source>
        <strain evidence="2">DSM 19957</strain>
    </source>
</reference>
<evidence type="ECO:0000313" key="3">
    <source>
        <dbReference type="Proteomes" id="UP001216390"/>
    </source>
</evidence>
<dbReference type="EMBL" id="CP116942">
    <property type="protein sequence ID" value="WCO65660.1"/>
    <property type="molecule type" value="Genomic_DNA"/>
</dbReference>
<feature type="region of interest" description="Disordered" evidence="1">
    <location>
        <begin position="71"/>
        <end position="101"/>
    </location>
</feature>
<proteinExistence type="predicted"/>
<name>A0AAE9Y3B6_9ACTN</name>
<accession>A0AAE9Y3B6</accession>
<feature type="region of interest" description="Disordered" evidence="1">
    <location>
        <begin position="285"/>
        <end position="319"/>
    </location>
</feature>
<feature type="region of interest" description="Disordered" evidence="1">
    <location>
        <begin position="1"/>
        <end position="49"/>
    </location>
</feature>
<dbReference type="Proteomes" id="UP001216390">
    <property type="component" value="Chromosome"/>
</dbReference>
<keyword evidence="3" id="KW-1185">Reference proteome</keyword>
<evidence type="ECO:0000313" key="2">
    <source>
        <dbReference type="EMBL" id="WCO65660.1"/>
    </source>
</evidence>
<dbReference type="KEGG" id="ima:PO878_14235"/>
<evidence type="ECO:0000256" key="1">
    <source>
        <dbReference type="SAM" id="MobiDB-lite"/>
    </source>
</evidence>
<dbReference type="Pfam" id="PF13668">
    <property type="entry name" value="Ferritin_2"/>
    <property type="match status" value="1"/>
</dbReference>
<dbReference type="AlphaFoldDB" id="A0AAE9Y3B6"/>
<feature type="compositionally biased region" description="Acidic residues" evidence="1">
    <location>
        <begin position="305"/>
        <end position="319"/>
    </location>
</feature>
<sequence>MPDMHPDDIDALVHEARQTPRSALDRWRRSSARVLARSDDGPTSPDGRRQFLRLGGGGVLAAAVLAACGSSEEVPPAETGTTTPEQATTTIGPAQTTSPEDGAAQDAAVTRTHRTFELAAVEIYAVLLDDDAGLGEATTELRLPGPIDYDGRTTEALELLQARHTSHAAYLESVVAAAGGEPVDEPNRGVLEGLLGPVVLSLTTERAVVQFMSQLETIGAATYAWGTGTMTSASLRQSLMTVGAIAGRQAAIPALLLEPDGSTAIEAGVLDTSGPARLPEQMLVLDGMDGGDTAAEPPDPAASTDGEDGEGDDAEAEGE</sequence>
<protein>
    <submittedName>
        <fullName evidence="2">Ferritin-like domain-containing protein</fullName>
    </submittedName>
</protein>